<sequence length="132" mass="14956">MMNYGPISLLITFSNILEIVMFNRLNQYLQANNILVSEQFGFRKDIVVKKVFTLTNNTLTALNHRQQIGGIFCDLSKVFDCVNHKTLSGLPQCIQCAMTEDTSTVVCGGLWLHPHAPLLREPAHRERLRLAV</sequence>
<evidence type="ECO:0000313" key="2">
    <source>
        <dbReference type="Proteomes" id="UP000502823"/>
    </source>
</evidence>
<keyword evidence="2" id="KW-1185">Reference proteome</keyword>
<dbReference type="Proteomes" id="UP000502823">
    <property type="component" value="Unassembled WGS sequence"/>
</dbReference>
<accession>A0A6L2PQZ2</accession>
<dbReference type="AlphaFoldDB" id="A0A6L2PQZ2"/>
<dbReference type="OrthoDB" id="414730at2759"/>
<organism evidence="1 2">
    <name type="scientific">Coptotermes formosanus</name>
    <name type="common">Formosan subterranean termite</name>
    <dbReference type="NCBI Taxonomy" id="36987"/>
    <lineage>
        <taxon>Eukaryota</taxon>
        <taxon>Metazoa</taxon>
        <taxon>Ecdysozoa</taxon>
        <taxon>Arthropoda</taxon>
        <taxon>Hexapoda</taxon>
        <taxon>Insecta</taxon>
        <taxon>Pterygota</taxon>
        <taxon>Neoptera</taxon>
        <taxon>Polyneoptera</taxon>
        <taxon>Dictyoptera</taxon>
        <taxon>Blattodea</taxon>
        <taxon>Blattoidea</taxon>
        <taxon>Termitoidae</taxon>
        <taxon>Rhinotermitidae</taxon>
        <taxon>Coptotermes</taxon>
    </lineage>
</organism>
<comment type="caution">
    <text evidence="1">The sequence shown here is derived from an EMBL/GenBank/DDBJ whole genome shotgun (WGS) entry which is preliminary data.</text>
</comment>
<evidence type="ECO:0000313" key="1">
    <source>
        <dbReference type="EMBL" id="GFG32895.1"/>
    </source>
</evidence>
<dbReference type="InParanoid" id="A0A6L2PQZ2"/>
<proteinExistence type="predicted"/>
<protein>
    <submittedName>
        <fullName evidence="1">Uncharacterized protein</fullName>
    </submittedName>
</protein>
<gene>
    <name evidence="1" type="ORF">Cfor_06369</name>
</gene>
<dbReference type="EMBL" id="BLKM01000389">
    <property type="protein sequence ID" value="GFG32895.1"/>
    <property type="molecule type" value="Genomic_DNA"/>
</dbReference>
<reference evidence="2" key="1">
    <citation type="submission" date="2020-01" db="EMBL/GenBank/DDBJ databases">
        <title>Draft genome sequence of the Termite Coptotermes fromosanus.</title>
        <authorList>
            <person name="Itakura S."/>
            <person name="Yosikawa Y."/>
            <person name="Umezawa K."/>
        </authorList>
    </citation>
    <scope>NUCLEOTIDE SEQUENCE [LARGE SCALE GENOMIC DNA]</scope>
</reference>
<name>A0A6L2PQZ2_COPFO</name>